<name>A0A557S0B6_9GAMM</name>
<reference evidence="1 2" key="1">
    <citation type="submission" date="2019-07" db="EMBL/GenBank/DDBJ databases">
        <title>The pathways for chlorine oxyanion respiration interact through the shared metabolite chlorate.</title>
        <authorList>
            <person name="Barnum T.P."/>
            <person name="Cheng Y."/>
            <person name="Hill K.A."/>
            <person name="Lucas L.N."/>
            <person name="Carlson H.K."/>
            <person name="Coates J.D."/>
        </authorList>
    </citation>
    <scope>NUCLEOTIDE SEQUENCE [LARGE SCALE GENOMIC DNA]</scope>
    <source>
        <strain evidence="1 2">BK-1</strain>
    </source>
</reference>
<comment type="caution">
    <text evidence="1">The sequence shown here is derived from an EMBL/GenBank/DDBJ whole genome shotgun (WGS) entry which is preliminary data.</text>
</comment>
<keyword evidence="2" id="KW-1185">Reference proteome</keyword>
<dbReference type="Pfam" id="PF06252">
    <property type="entry name" value="GemA"/>
    <property type="match status" value="1"/>
</dbReference>
<sequence length="146" mass="16485">MTNQRHVALAKIHIAKKDLGMDEETYRAMLWTVARVHSAADLDDEGRQAVLAHLVARGAKVSTSHRGGQSRPPARARFIHHLWNRLADAGAVEHKSGLGAWLMSNTKRFHPQGTGWSKPEFLPDDLKNQIIEQLKQWAARDGVKWR</sequence>
<gene>
    <name evidence="1" type="ORF">FHP88_15535</name>
</gene>
<dbReference type="RefSeq" id="WP_144360002.1">
    <property type="nucleotide sequence ID" value="NZ_VMNH01000023.1"/>
</dbReference>
<accession>A0A557S0B6</accession>
<dbReference type="OrthoDB" id="7360086at2"/>
<evidence type="ECO:0000313" key="1">
    <source>
        <dbReference type="EMBL" id="TVO70865.1"/>
    </source>
</evidence>
<dbReference type="EMBL" id="VMNH01000023">
    <property type="protein sequence ID" value="TVO70865.1"/>
    <property type="molecule type" value="Genomic_DNA"/>
</dbReference>
<dbReference type="AlphaFoldDB" id="A0A557S0B6"/>
<evidence type="ECO:0000313" key="2">
    <source>
        <dbReference type="Proteomes" id="UP000316649"/>
    </source>
</evidence>
<proteinExistence type="predicted"/>
<organism evidence="1 2">
    <name type="scientific">Sedimenticola selenatireducens</name>
    <dbReference type="NCBI Taxonomy" id="191960"/>
    <lineage>
        <taxon>Bacteria</taxon>
        <taxon>Pseudomonadati</taxon>
        <taxon>Pseudomonadota</taxon>
        <taxon>Gammaproteobacteria</taxon>
        <taxon>Chromatiales</taxon>
        <taxon>Sedimenticolaceae</taxon>
        <taxon>Sedimenticola</taxon>
    </lineage>
</organism>
<dbReference type="Proteomes" id="UP000316649">
    <property type="component" value="Unassembled WGS sequence"/>
</dbReference>
<dbReference type="InterPro" id="IPR009363">
    <property type="entry name" value="Phage_Mu_Gp16"/>
</dbReference>
<protein>
    <submittedName>
        <fullName evidence="1">Regulatory protein GemA</fullName>
    </submittedName>
</protein>